<evidence type="ECO:0000256" key="1">
    <source>
        <dbReference type="SAM" id="MobiDB-lite"/>
    </source>
</evidence>
<dbReference type="AlphaFoldDB" id="A0A8T2LQP4"/>
<dbReference type="Proteomes" id="UP000752171">
    <property type="component" value="Unassembled WGS sequence"/>
</dbReference>
<organism evidence="3 4">
    <name type="scientific">Astyanax mexicanus</name>
    <name type="common">Blind cave fish</name>
    <name type="synonym">Astyanax fasciatus mexicanus</name>
    <dbReference type="NCBI Taxonomy" id="7994"/>
    <lineage>
        <taxon>Eukaryota</taxon>
        <taxon>Metazoa</taxon>
        <taxon>Chordata</taxon>
        <taxon>Craniata</taxon>
        <taxon>Vertebrata</taxon>
        <taxon>Euteleostomi</taxon>
        <taxon>Actinopterygii</taxon>
        <taxon>Neopterygii</taxon>
        <taxon>Teleostei</taxon>
        <taxon>Ostariophysi</taxon>
        <taxon>Characiformes</taxon>
        <taxon>Characoidei</taxon>
        <taxon>Acestrorhamphidae</taxon>
        <taxon>Acestrorhamphinae</taxon>
        <taxon>Astyanax</taxon>
    </lineage>
</organism>
<dbReference type="EMBL" id="JAICCE010000008">
    <property type="protein sequence ID" value="KAG9273989.1"/>
    <property type="molecule type" value="Genomic_DNA"/>
</dbReference>
<proteinExistence type="predicted"/>
<sequence>MGVLKVLGLQLCLLAFIIGAEARLEWAASDTKDTDEEPNSMQNPINFETGYESLHQVEAPEFGLEEKHQDPQDFDIMLMTHRVRRSEDKKKKRRKFQLGAYAALGSIVPPKLKQEPEVVRAKRQLKNTGTPKKPRYQPGKYSHVGRESAPTPVTNAAQQHPYTGSFKEPRLRGKRYSKRCCTDERKRQTEQDQTSTTVCHSLSPSIR</sequence>
<accession>A0A8T2LQP4</accession>
<evidence type="ECO:0000313" key="4">
    <source>
        <dbReference type="Proteomes" id="UP000752171"/>
    </source>
</evidence>
<feature type="signal peptide" evidence="2">
    <location>
        <begin position="1"/>
        <end position="22"/>
    </location>
</feature>
<name>A0A8T2LQP4_ASTMX</name>
<feature type="region of interest" description="Disordered" evidence="1">
    <location>
        <begin position="123"/>
        <end position="207"/>
    </location>
</feature>
<evidence type="ECO:0000256" key="2">
    <source>
        <dbReference type="SAM" id="SignalP"/>
    </source>
</evidence>
<feature type="compositionally biased region" description="Polar residues" evidence="1">
    <location>
        <begin position="191"/>
        <end position="207"/>
    </location>
</feature>
<gene>
    <name evidence="3" type="ORF">AMEX_G10782</name>
</gene>
<feature type="compositionally biased region" description="Polar residues" evidence="1">
    <location>
        <begin position="151"/>
        <end position="162"/>
    </location>
</feature>
<reference evidence="3 4" key="1">
    <citation type="submission" date="2021-07" db="EMBL/GenBank/DDBJ databases">
        <authorList>
            <person name="Imarazene B."/>
            <person name="Zahm M."/>
            <person name="Klopp C."/>
            <person name="Cabau C."/>
            <person name="Beille S."/>
            <person name="Jouanno E."/>
            <person name="Castinel A."/>
            <person name="Lluch J."/>
            <person name="Gil L."/>
            <person name="Kuchtly C."/>
            <person name="Lopez Roques C."/>
            <person name="Donnadieu C."/>
            <person name="Parrinello H."/>
            <person name="Journot L."/>
            <person name="Du K."/>
            <person name="Schartl M."/>
            <person name="Retaux S."/>
            <person name="Guiguen Y."/>
        </authorList>
    </citation>
    <scope>NUCLEOTIDE SEQUENCE [LARGE SCALE GENOMIC DNA]</scope>
    <source>
        <strain evidence="3">Pach_M1</strain>
        <tissue evidence="3">Testis</tissue>
    </source>
</reference>
<keyword evidence="2" id="KW-0732">Signal</keyword>
<feature type="compositionally biased region" description="Basic and acidic residues" evidence="1">
    <location>
        <begin position="180"/>
        <end position="190"/>
    </location>
</feature>
<evidence type="ECO:0000313" key="3">
    <source>
        <dbReference type="EMBL" id="KAG9273989.1"/>
    </source>
</evidence>
<comment type="caution">
    <text evidence="3">The sequence shown here is derived from an EMBL/GenBank/DDBJ whole genome shotgun (WGS) entry which is preliminary data.</text>
</comment>
<feature type="chain" id="PRO_5035757420" evidence="2">
    <location>
        <begin position="23"/>
        <end position="207"/>
    </location>
</feature>
<protein>
    <submittedName>
        <fullName evidence="3">Uncharacterized protein</fullName>
    </submittedName>
</protein>